<name>A0A3B0V212_9ZZZZ</name>
<organism evidence="2">
    <name type="scientific">hydrothermal vent metagenome</name>
    <dbReference type="NCBI Taxonomy" id="652676"/>
    <lineage>
        <taxon>unclassified sequences</taxon>
        <taxon>metagenomes</taxon>
        <taxon>ecological metagenomes</taxon>
    </lineage>
</organism>
<proteinExistence type="predicted"/>
<feature type="compositionally biased region" description="Polar residues" evidence="1">
    <location>
        <begin position="25"/>
        <end position="46"/>
    </location>
</feature>
<accession>A0A3B0V212</accession>
<dbReference type="EMBL" id="UOEU01000108">
    <property type="protein sequence ID" value="VAW30899.1"/>
    <property type="molecule type" value="Genomic_DNA"/>
</dbReference>
<evidence type="ECO:0000313" key="2">
    <source>
        <dbReference type="EMBL" id="VAW30899.1"/>
    </source>
</evidence>
<sequence length="526" mass="57810">MTILRPVFLFLLLLLLAACGAAPSQDVTPTAVTQPTTEVVSSETAVPSSDEPSEEMEDSFNSSDLIDDAEATELMFALTDGNNAEAEDALAQILAANDPRFISVLIELIRARQMGLIRTLDATQIIESLEMLSGQEFSGDWAAWITWYGGTDLIPPPGFTSWKGRLLAGIDTYFGLFLQDKHPSTIRVEEIQWGGVVKDGIPALDDPKMLTAAQADYLEPWEPVFGIAINGDARAYPLRILDWHEMANDVVGGVPVSLAYCTLCGAAIAYDGRSVDIDGEETTYTFGSSGFLFRSNKLMFDRSTLTLWNQLTGEPVLGELVAADIQLKLLPVVLTTWADWQERHPDTVVVDVDTGFSRLYEPGAAYGDYFSNDSQLFVDGLMFPVWQQSDQLFNKDHIYALRLDDVPKAYPVTDLLAEQVVNDTVGETAVVLVTAGDIVTVEGVSQRTGPVAYTSGAEVRVFARDEQLFTPGPDNQTVLDADGRSWQVTEEALIGPDGETLPRINGHLAYWFGWYAFYPETELYQP</sequence>
<dbReference type="AlphaFoldDB" id="A0A3B0V212"/>
<feature type="region of interest" description="Disordered" evidence="1">
    <location>
        <begin position="25"/>
        <end position="61"/>
    </location>
</feature>
<gene>
    <name evidence="2" type="ORF">MNBD_CHLOROFLEXI01-4763</name>
</gene>
<dbReference type="Pfam" id="PF11376">
    <property type="entry name" value="DUF3179"/>
    <property type="match status" value="1"/>
</dbReference>
<evidence type="ECO:0000256" key="1">
    <source>
        <dbReference type="SAM" id="MobiDB-lite"/>
    </source>
</evidence>
<protein>
    <recommendedName>
        <fullName evidence="3">DUF3179 domain-containing protein</fullName>
    </recommendedName>
</protein>
<dbReference type="InterPro" id="IPR021516">
    <property type="entry name" value="DUF3179"/>
</dbReference>
<evidence type="ECO:0008006" key="3">
    <source>
        <dbReference type="Google" id="ProtNLM"/>
    </source>
</evidence>
<dbReference type="PROSITE" id="PS51257">
    <property type="entry name" value="PROKAR_LIPOPROTEIN"/>
    <property type="match status" value="1"/>
</dbReference>
<reference evidence="2" key="1">
    <citation type="submission" date="2018-06" db="EMBL/GenBank/DDBJ databases">
        <authorList>
            <person name="Zhirakovskaya E."/>
        </authorList>
    </citation>
    <scope>NUCLEOTIDE SEQUENCE</scope>
</reference>